<dbReference type="AlphaFoldDB" id="A0A8D8YNS2"/>
<reference evidence="1" key="1">
    <citation type="submission" date="2021-05" db="EMBL/GenBank/DDBJ databases">
        <authorList>
            <person name="Alioto T."/>
            <person name="Alioto T."/>
            <person name="Gomez Garrido J."/>
        </authorList>
    </citation>
    <scope>NUCLEOTIDE SEQUENCE</scope>
</reference>
<evidence type="ECO:0000313" key="1">
    <source>
        <dbReference type="EMBL" id="CAG6732063.1"/>
    </source>
</evidence>
<organism evidence="1">
    <name type="scientific">Cacopsylla melanoneura</name>
    <dbReference type="NCBI Taxonomy" id="428564"/>
    <lineage>
        <taxon>Eukaryota</taxon>
        <taxon>Metazoa</taxon>
        <taxon>Ecdysozoa</taxon>
        <taxon>Arthropoda</taxon>
        <taxon>Hexapoda</taxon>
        <taxon>Insecta</taxon>
        <taxon>Pterygota</taxon>
        <taxon>Neoptera</taxon>
        <taxon>Paraneoptera</taxon>
        <taxon>Hemiptera</taxon>
        <taxon>Sternorrhyncha</taxon>
        <taxon>Psylloidea</taxon>
        <taxon>Psyllidae</taxon>
        <taxon>Psyllinae</taxon>
        <taxon>Cacopsylla</taxon>
    </lineage>
</organism>
<protein>
    <submittedName>
        <fullName evidence="1">Uncharacterized protein</fullName>
    </submittedName>
</protein>
<name>A0A8D8YNS2_9HEMI</name>
<accession>A0A8D8YNS2</accession>
<sequence>MDTYYFLSPLSPSQPFLPSLLSPSQSFLRSPLSPSQPFLPSPPYQLLLPSPLPDSSFSSLSYLSPPPLPPHFHSSQSVLLPIYYRSLLLSPHTPLLQSPPQTDTSPSPLWPLSLLPGYYETRGFPFGPWFDSGSGSETRNGAPFSFHYLVHQIHILVPLIAIHPLARTRYHSVLSLIPIFSVV</sequence>
<proteinExistence type="predicted"/>
<dbReference type="EMBL" id="HBUF01385596">
    <property type="protein sequence ID" value="CAG6732063.1"/>
    <property type="molecule type" value="Transcribed_RNA"/>
</dbReference>